<proteinExistence type="predicted"/>
<dbReference type="Gene3D" id="2.60.40.690">
    <property type="entry name" value="Alpha-macroglobulin, receptor-binding domain"/>
    <property type="match status" value="1"/>
</dbReference>
<dbReference type="Proteomes" id="UP000555275">
    <property type="component" value="Unassembled WGS sequence"/>
</dbReference>
<keyword evidence="3" id="KW-1185">Reference proteome</keyword>
<feature type="non-terminal residue" evidence="2">
    <location>
        <position position="1"/>
    </location>
</feature>
<feature type="non-terminal residue" evidence="2">
    <location>
        <position position="98"/>
    </location>
</feature>
<reference evidence="2 3" key="1">
    <citation type="submission" date="2019-09" db="EMBL/GenBank/DDBJ databases">
        <title>Bird 10,000 Genomes (B10K) Project - Family phase.</title>
        <authorList>
            <person name="Zhang G."/>
        </authorList>
    </citation>
    <scope>NUCLEOTIDE SEQUENCE [LARGE SCALE GENOMIC DNA]</scope>
    <source>
        <strain evidence="2">B10K-DU-009-04</strain>
        <tissue evidence="2">Mixed tissue sample</tissue>
    </source>
</reference>
<dbReference type="InterPro" id="IPR050473">
    <property type="entry name" value="A2M/Complement_sys"/>
</dbReference>
<dbReference type="PANTHER" id="PTHR11412">
    <property type="entry name" value="MACROGLOBULIN / COMPLEMENT"/>
    <property type="match status" value="1"/>
</dbReference>
<dbReference type="PANTHER" id="PTHR11412:SF165">
    <property type="entry name" value="ALPHA-2-MACROGLOBULIN"/>
    <property type="match status" value="1"/>
</dbReference>
<evidence type="ECO:0000313" key="2">
    <source>
        <dbReference type="EMBL" id="NXL54894.1"/>
    </source>
</evidence>
<accession>A0A7L0TJJ2</accession>
<organism evidence="2 3">
    <name type="scientific">Podilymbus podiceps</name>
    <name type="common">Pied-billed grebe</name>
    <dbReference type="NCBI Taxonomy" id="9252"/>
    <lineage>
        <taxon>Eukaryota</taxon>
        <taxon>Metazoa</taxon>
        <taxon>Chordata</taxon>
        <taxon>Craniata</taxon>
        <taxon>Vertebrata</taxon>
        <taxon>Euteleostomi</taxon>
        <taxon>Archelosauria</taxon>
        <taxon>Archosauria</taxon>
        <taxon>Dinosauria</taxon>
        <taxon>Saurischia</taxon>
        <taxon>Theropoda</taxon>
        <taxon>Coelurosauria</taxon>
        <taxon>Aves</taxon>
        <taxon>Neognathae</taxon>
        <taxon>Neoaves</taxon>
        <taxon>Mirandornithes</taxon>
        <taxon>Podicipediformes</taxon>
        <taxon>Podicipedidae</taxon>
        <taxon>Podilymbus</taxon>
    </lineage>
</organism>
<gene>
    <name evidence="2" type="primary">Pzp_1</name>
    <name evidence="2" type="ORF">PODPOD_R07412</name>
</gene>
<feature type="domain" description="Alpha-macroglobulin receptor-binding" evidence="1">
    <location>
        <begin position="50"/>
        <end position="98"/>
    </location>
</feature>
<dbReference type="InterPro" id="IPR009048">
    <property type="entry name" value="A-macroglobulin_rcpt-bd"/>
</dbReference>
<evidence type="ECO:0000259" key="1">
    <source>
        <dbReference type="Pfam" id="PF07677"/>
    </source>
</evidence>
<dbReference type="Pfam" id="PF07677">
    <property type="entry name" value="A2M_recep"/>
    <property type="match status" value="1"/>
</dbReference>
<dbReference type="GO" id="GO:0005576">
    <property type="term" value="C:extracellular region"/>
    <property type="evidence" value="ECO:0007669"/>
    <property type="project" value="InterPro"/>
</dbReference>
<sequence>QTSLRYNVQPTQEDAPFMLHVYTIPETCEDSKAHKVFDIGINVSYTGARNTSNMVIVDVKMLSGFIPVKSSVRKVGWLHLIQRTEVSTNHVLLYVEQV</sequence>
<comment type="caution">
    <text evidence="2">The sequence shown here is derived from an EMBL/GenBank/DDBJ whole genome shotgun (WGS) entry which is preliminary data.</text>
</comment>
<name>A0A7L0TJJ2_PODPO</name>
<evidence type="ECO:0000313" key="3">
    <source>
        <dbReference type="Proteomes" id="UP000555275"/>
    </source>
</evidence>
<dbReference type="OrthoDB" id="9998011at2759"/>
<protein>
    <submittedName>
        <fullName evidence="2">PZP protein</fullName>
    </submittedName>
</protein>
<dbReference type="SUPFAM" id="SSF49410">
    <property type="entry name" value="Alpha-macroglobulin receptor domain"/>
    <property type="match status" value="1"/>
</dbReference>
<dbReference type="AlphaFoldDB" id="A0A7L0TJJ2"/>
<dbReference type="EMBL" id="VXAO01004050">
    <property type="protein sequence ID" value="NXL54894.1"/>
    <property type="molecule type" value="Genomic_DNA"/>
</dbReference>
<dbReference type="InterPro" id="IPR036595">
    <property type="entry name" value="A-macroglobulin_rcpt-bd_sf"/>
</dbReference>